<dbReference type="RefSeq" id="WP_109869620.1">
    <property type="nucleotide sequence ID" value="NZ_QGNA01000001.1"/>
</dbReference>
<dbReference type="Gene3D" id="3.20.20.70">
    <property type="entry name" value="Aldolase class I"/>
    <property type="match status" value="1"/>
</dbReference>
<dbReference type="HAMAP" id="MF_00861">
    <property type="entry name" value="EutB"/>
    <property type="match status" value="1"/>
</dbReference>
<keyword evidence="1" id="KW-1283">Bacterial microcompartment</keyword>
<dbReference type="GO" id="GO:0046336">
    <property type="term" value="P:ethanolamine catabolic process"/>
    <property type="evidence" value="ECO:0007669"/>
    <property type="project" value="UniProtKB-UniRule"/>
</dbReference>
<comment type="subcellular location">
    <subcellularLocation>
        <location evidence="1">Bacterial microcompartment</location>
    </subcellularLocation>
</comment>
<sequence>MGFAHTVGGTRHVFPDLRTLLARATPSRSGDVLAGVAAESAAERVAAQRALADLPLRHFLAEAVVPYEADEVTRLILDSHDPAAFAPVAHLTVGGFRDWLLGEADSTALTALAPGLTPEMVAAASKICRLQDLVAIAAKCRVTTRFRNTIGLPGTLSIRLQPNDPVDDPKGVAAQILDGLLLGAGDAVIGVNPATDNVDNLCRLLEMLDGVRARFDIPTQTCVLAHVTTTLLAIERGAPVDLVFQSIGGTQKTNESFAVSLALLKEAREAALALRRGTLGDDLMYFETGQGSALSAEAHHGCDQQTIEARAYAVARAFSPLLVNSVVGFIGPEYLFDGKQITRAGLEDHFCGKLLGLPMGVDVCYTNHAEADQDDMDALLTLLGVAGVTYVMGVAGADDVMLAYQSTSFHDGLYARAALGKRPAPEFAAWLERMGIADRTLEALPAPMTDLLR</sequence>
<protein>
    <recommendedName>
        <fullName evidence="1">Ethanolamine ammonia-lyase large subunit</fullName>
        <shortName evidence="1">EAL large subunit</shortName>
        <ecNumber evidence="1">4.3.1.7</ecNumber>
    </recommendedName>
</protein>
<comment type="pathway">
    <text evidence="1">Amine and polyamine degradation; ethanolamine degradation.</text>
</comment>
<dbReference type="NCBIfam" id="NF011649">
    <property type="entry name" value="PRK15067.1"/>
    <property type="match status" value="1"/>
</dbReference>
<dbReference type="Gene3D" id="1.10.220.70">
    <property type="entry name" value="lyase"/>
    <property type="match status" value="1"/>
</dbReference>
<dbReference type="PANTHER" id="PTHR39329">
    <property type="entry name" value="ETHANOLAMINE AMMONIA-LYASE HEAVY CHAIN"/>
    <property type="match status" value="1"/>
</dbReference>
<dbReference type="Gene3D" id="2.30.170.30">
    <property type="entry name" value="ethanolamine ammonia-lyase heavy chain domain like"/>
    <property type="match status" value="1"/>
</dbReference>
<feature type="binding site" evidence="1">
    <location>
        <position position="287"/>
    </location>
    <ligand>
        <name>substrate</name>
    </ligand>
</feature>
<dbReference type="GO" id="GO:0006520">
    <property type="term" value="P:amino acid metabolic process"/>
    <property type="evidence" value="ECO:0007669"/>
    <property type="project" value="InterPro"/>
</dbReference>
<dbReference type="UniPathway" id="UPA00560"/>
<evidence type="ECO:0000313" key="3">
    <source>
        <dbReference type="Proteomes" id="UP000245765"/>
    </source>
</evidence>
<gene>
    <name evidence="1" type="primary">eutB</name>
    <name evidence="2" type="ORF">DFH01_07075</name>
</gene>
<dbReference type="InterPro" id="IPR044939">
    <property type="entry name" value="EutB_dom_2_sf"/>
</dbReference>
<feature type="binding site" evidence="1">
    <location>
        <position position="362"/>
    </location>
    <ligand>
        <name>substrate</name>
    </ligand>
</feature>
<comment type="function">
    <text evidence="1">Catalyzes the deamination of various vicinal amino-alcohols to oxo compounds. Allows this organism to utilize ethanolamine as the sole source of nitrogen and carbon in the presence of vitamin B12.</text>
</comment>
<dbReference type="Proteomes" id="UP000245765">
    <property type="component" value="Unassembled WGS sequence"/>
</dbReference>
<dbReference type="GO" id="GO:0031471">
    <property type="term" value="C:ethanolamine degradation polyhedral organelle"/>
    <property type="evidence" value="ECO:0007669"/>
    <property type="project" value="UniProtKB-UniRule"/>
</dbReference>
<dbReference type="PIRSF" id="PIRSF018788">
    <property type="entry name" value="EutB"/>
    <property type="match status" value="1"/>
</dbReference>
<dbReference type="GO" id="GO:0008851">
    <property type="term" value="F:ethanolamine ammonia-lyase activity"/>
    <property type="evidence" value="ECO:0007669"/>
    <property type="project" value="UniProtKB-UniRule"/>
</dbReference>
<proteinExistence type="inferred from homology"/>
<dbReference type="EC" id="4.3.1.7" evidence="1"/>
<dbReference type="EMBL" id="QGNA01000001">
    <property type="protein sequence ID" value="PWS38999.1"/>
    <property type="molecule type" value="Genomic_DNA"/>
</dbReference>
<comment type="subunit">
    <text evidence="1">The basic unit is a heterodimer which dimerizes to form tetramers. The heterotetramers trimerize; 6 large subunits form a core ring with 6 small subunits projecting outwards.</text>
</comment>
<feature type="binding site" evidence="1">
    <location>
        <position position="193"/>
    </location>
    <ligand>
        <name>adenosylcob(III)alamin</name>
        <dbReference type="ChEBI" id="CHEBI:18408"/>
    </ligand>
</feature>
<keyword evidence="3" id="KW-1185">Reference proteome</keyword>
<comment type="similarity">
    <text evidence="1">Belongs to the EutB family.</text>
</comment>
<comment type="catalytic activity">
    <reaction evidence="1">
        <text>ethanolamine = acetaldehyde + NH4(+)</text>
        <dbReference type="Rhea" id="RHEA:15313"/>
        <dbReference type="ChEBI" id="CHEBI:15343"/>
        <dbReference type="ChEBI" id="CHEBI:28938"/>
        <dbReference type="ChEBI" id="CHEBI:57603"/>
        <dbReference type="EC" id="4.3.1.7"/>
    </reaction>
</comment>
<organism evidence="2 3">
    <name type="scientific">Falsiroseomonas bella</name>
    <dbReference type="NCBI Taxonomy" id="2184016"/>
    <lineage>
        <taxon>Bacteria</taxon>
        <taxon>Pseudomonadati</taxon>
        <taxon>Pseudomonadota</taxon>
        <taxon>Alphaproteobacteria</taxon>
        <taxon>Acetobacterales</taxon>
        <taxon>Roseomonadaceae</taxon>
        <taxon>Falsiroseomonas</taxon>
    </lineage>
</organism>
<comment type="caution">
    <text evidence="2">The sequence shown here is derived from an EMBL/GenBank/DDBJ whole genome shotgun (WGS) entry which is preliminary data.</text>
</comment>
<dbReference type="GO" id="GO:0005829">
    <property type="term" value="C:cytosol"/>
    <property type="evidence" value="ECO:0007669"/>
    <property type="project" value="TreeGrafter"/>
</dbReference>
<dbReference type="OrthoDB" id="9770909at2"/>
<name>A0A317FM14_9PROT</name>
<dbReference type="Pfam" id="PF06751">
    <property type="entry name" value="EutB"/>
    <property type="match status" value="1"/>
</dbReference>
<dbReference type="GO" id="GO:0031419">
    <property type="term" value="F:cobalamin binding"/>
    <property type="evidence" value="ECO:0007669"/>
    <property type="project" value="UniProtKB-UniRule"/>
</dbReference>
<dbReference type="PANTHER" id="PTHR39329:SF1">
    <property type="entry name" value="ETHANOLAMINE AMMONIA-LYASE LARGE SUBUNIT"/>
    <property type="match status" value="1"/>
</dbReference>
<keyword evidence="1 2" id="KW-0456">Lyase</keyword>
<evidence type="ECO:0000313" key="2">
    <source>
        <dbReference type="EMBL" id="PWS38999.1"/>
    </source>
</evidence>
<reference evidence="3" key="1">
    <citation type="submission" date="2018-05" db="EMBL/GenBank/DDBJ databases">
        <authorList>
            <person name="Du Z."/>
            <person name="Wang X."/>
        </authorList>
    </citation>
    <scope>NUCLEOTIDE SEQUENCE [LARGE SCALE GENOMIC DNA]</scope>
    <source>
        <strain evidence="3">CQN31</strain>
    </source>
</reference>
<accession>A0A317FM14</accession>
<feature type="binding site" evidence="1">
    <location>
        <position position="295"/>
    </location>
    <ligand>
        <name>adenosylcob(III)alamin</name>
        <dbReference type="ChEBI" id="CHEBI:18408"/>
    </ligand>
</feature>
<feature type="binding site" evidence="1">
    <location>
        <position position="245"/>
    </location>
    <ligand>
        <name>adenosylcob(III)alamin</name>
        <dbReference type="ChEBI" id="CHEBI:18408"/>
    </ligand>
</feature>
<dbReference type="InterPro" id="IPR044941">
    <property type="entry name" value="EutB_N_sf"/>
</dbReference>
<dbReference type="GO" id="GO:0009350">
    <property type="term" value="C:ethanolamine ammonia-lyase complex"/>
    <property type="evidence" value="ECO:0007669"/>
    <property type="project" value="UniProtKB-UniRule"/>
</dbReference>
<feature type="binding site" evidence="1">
    <location>
        <position position="401"/>
    </location>
    <ligand>
        <name>adenosylcob(III)alamin</name>
        <dbReference type="ChEBI" id="CHEBI:18408"/>
    </ligand>
</feature>
<evidence type="ECO:0000256" key="1">
    <source>
        <dbReference type="HAMAP-Rule" id="MF_00861"/>
    </source>
</evidence>
<dbReference type="AlphaFoldDB" id="A0A317FM14"/>
<feature type="binding site" evidence="1">
    <location>
        <position position="192"/>
    </location>
    <ligand>
        <name>substrate</name>
    </ligand>
</feature>
<comment type="cofactor">
    <cofactor evidence="1">
        <name>adenosylcob(III)alamin</name>
        <dbReference type="ChEBI" id="CHEBI:18408"/>
    </cofactor>
    <text evidence="1">Binds between the large and small subunits.</text>
</comment>
<keyword evidence="1" id="KW-0170">Cobalt</keyword>
<dbReference type="InterPro" id="IPR013785">
    <property type="entry name" value="Aldolase_TIM"/>
</dbReference>
<dbReference type="InterPro" id="IPR010628">
    <property type="entry name" value="EutB"/>
</dbReference>
<keyword evidence="1" id="KW-0846">Cobalamin</keyword>
<feature type="binding site" evidence="1">
    <location>
        <begin position="159"/>
        <end position="161"/>
    </location>
    <ligand>
        <name>substrate</name>
    </ligand>
</feature>